<dbReference type="AlphaFoldDB" id="A0A0P7BD81"/>
<dbReference type="Proteomes" id="UP000050424">
    <property type="component" value="Unassembled WGS sequence"/>
</dbReference>
<dbReference type="Pfam" id="PF06985">
    <property type="entry name" value="HET"/>
    <property type="match status" value="1"/>
</dbReference>
<gene>
    <name evidence="2" type="ORF">AK830_g8125</name>
</gene>
<protein>
    <recommendedName>
        <fullName evidence="1">Heterokaryon incompatibility domain-containing protein</fullName>
    </recommendedName>
</protein>
<dbReference type="PANTHER" id="PTHR24148">
    <property type="entry name" value="ANKYRIN REPEAT DOMAIN-CONTAINING PROTEIN 39 HOMOLOG-RELATED"/>
    <property type="match status" value="1"/>
</dbReference>
<dbReference type="EMBL" id="LKCW01000134">
    <property type="protein sequence ID" value="KPM38419.1"/>
    <property type="molecule type" value="Genomic_DNA"/>
</dbReference>
<accession>A0A0P7BD81</accession>
<reference evidence="2 3" key="1">
    <citation type="submission" date="2015-09" db="EMBL/GenBank/DDBJ databases">
        <title>Draft genome of a European isolate of the apple canker pathogen Neonectria ditissima.</title>
        <authorList>
            <person name="Gomez-Cortecero A."/>
            <person name="Harrison R.J."/>
            <person name="Armitage A.D."/>
        </authorList>
    </citation>
    <scope>NUCLEOTIDE SEQUENCE [LARGE SCALE GENOMIC DNA]</scope>
    <source>
        <strain evidence="2 3">R09/05</strain>
    </source>
</reference>
<evidence type="ECO:0000259" key="1">
    <source>
        <dbReference type="Pfam" id="PF06985"/>
    </source>
</evidence>
<comment type="caution">
    <text evidence="2">The sequence shown here is derived from an EMBL/GenBank/DDBJ whole genome shotgun (WGS) entry which is preliminary data.</text>
</comment>
<organism evidence="2 3">
    <name type="scientific">Neonectria ditissima</name>
    <dbReference type="NCBI Taxonomy" id="78410"/>
    <lineage>
        <taxon>Eukaryota</taxon>
        <taxon>Fungi</taxon>
        <taxon>Dikarya</taxon>
        <taxon>Ascomycota</taxon>
        <taxon>Pezizomycotina</taxon>
        <taxon>Sordariomycetes</taxon>
        <taxon>Hypocreomycetidae</taxon>
        <taxon>Hypocreales</taxon>
        <taxon>Nectriaceae</taxon>
        <taxon>Neonectria</taxon>
    </lineage>
</organism>
<feature type="domain" description="Heterokaryon incompatibility" evidence="1">
    <location>
        <begin position="38"/>
        <end position="191"/>
    </location>
</feature>
<dbReference type="OrthoDB" id="3557394at2759"/>
<evidence type="ECO:0000313" key="2">
    <source>
        <dbReference type="EMBL" id="KPM38419.1"/>
    </source>
</evidence>
<name>A0A0P7BD81_9HYPO</name>
<dbReference type="PANTHER" id="PTHR24148:SF82">
    <property type="entry name" value="HETEROKARYON INCOMPATIBILITY DOMAIN-CONTAINING PROTEIN"/>
    <property type="match status" value="1"/>
</dbReference>
<dbReference type="STRING" id="78410.A0A0P7BD81"/>
<keyword evidence="3" id="KW-1185">Reference proteome</keyword>
<dbReference type="InterPro" id="IPR052895">
    <property type="entry name" value="HetReg/Transcr_Mod"/>
</dbReference>
<dbReference type="InterPro" id="IPR010730">
    <property type="entry name" value="HET"/>
</dbReference>
<sequence length="580" mass="65784">MVSRNEIRILHLSPHNGDSSAPLKADLRVAALEDNPDYEAVSYVWGSRDVLVDMEVSGRSVGVTKNLDAFLRRLRLPDQARALWIDQLCINQWDLKEKAQQVRQMRHIYSQCRTCLLWMGEIREDIPAADAEEALVILRYMAALFEAGGEEGVAVPASLDSDASFRGPLTALESLSIEHNPWWARVWTVQEAVLPQEMTFMWGSLTMPWETMYHATRTWTGTQPDQLMRRFHVSHDDGVIGGLMAMVIWLKIAKSRDDSPAHLVNRWRFRSATDPRDKIYALMGLCTPGTLPTVEQCDYDMPVVDVFCDLTFDLMLSDEGLLPLSMDPRLEASKATPGIPRWALDASHISDRNTDWFHLFAWPEYEAHGGRHVEVGKMLQRREDSNYTLELEGVFVGTVTAVGDVWLNPPEPGIDRDAAQRQRMRSWEALAHEHVKQGAAGSSELYPGGYTLREAFGRLMLGDILRDSSQWIESRADEEDVDSVYEFLDTGDRYWTRKTIWGMMSNQRFFVTSSGLMGIGHMDTQPEVWVFHGGNYPFTIIPRAGGGTDEYDFGGRCYVQGIMNGEAFERGEETRTATIY</sequence>
<evidence type="ECO:0000313" key="3">
    <source>
        <dbReference type="Proteomes" id="UP000050424"/>
    </source>
</evidence>
<dbReference type="Pfam" id="PF26639">
    <property type="entry name" value="Het-6_barrel"/>
    <property type="match status" value="1"/>
</dbReference>
<proteinExistence type="predicted"/>